<protein>
    <submittedName>
        <fullName evidence="1">Uncharacterized protein</fullName>
    </submittedName>
</protein>
<dbReference type="eggNOG" id="COG0515">
    <property type="taxonomic scope" value="Bacteria"/>
</dbReference>
<proteinExistence type="predicted"/>
<keyword evidence="2" id="KW-1185">Reference proteome</keyword>
<evidence type="ECO:0000313" key="1">
    <source>
        <dbReference type="EMBL" id="ACZ29140.1"/>
    </source>
</evidence>
<dbReference type="EMBL" id="CP001821">
    <property type="protein sequence ID" value="ACZ29140.1"/>
    <property type="molecule type" value="Genomic_DNA"/>
</dbReference>
<sequence length="233" mass="24765">MPERHVERGRVYDLITVQGPAPVGRPPAQLNLAPGESATVGVCRCGSCDLSLRVDDVGAEAFAAQITAAHGYWLVANLSAHHPMTVENVDDRNQYLIVDPGRQGMPVPFELSQVGPAAAPSAPKVVVFGAEPRSAPSRARACPAARTRPFLDSGALYFRVLRELCRPRLQGRWGAPLPTSSTIATTLSTGSQPLSTRAVDAHIRYVSQKVGLSPGSGREALVALAIRSGVFLR</sequence>
<reference evidence="1 2" key="2">
    <citation type="journal article" date="2010" name="Stand. Genomic Sci.">
        <title>Complete genome sequence of Xylanimonas cellulosilytica type strain (XIL07).</title>
        <authorList>
            <person name="Foster B."/>
            <person name="Pukall R."/>
            <person name="Abt B."/>
            <person name="Nolan M."/>
            <person name="Glavina Del Rio T."/>
            <person name="Chen F."/>
            <person name="Lucas S."/>
            <person name="Tice H."/>
            <person name="Pitluck S."/>
            <person name="Cheng J.-F."/>
            <person name="Chertkov O."/>
            <person name="Brettin T."/>
            <person name="Han C."/>
            <person name="Detter J.C."/>
            <person name="Bruce D."/>
            <person name="Goodwin L."/>
            <person name="Ivanova N."/>
            <person name="Mavromatis K."/>
            <person name="Pati A."/>
            <person name="Mikhailova N."/>
            <person name="Chen A."/>
            <person name="Palaniappan K."/>
            <person name="Land M."/>
            <person name="Hauser L."/>
            <person name="Chang Y.-J."/>
            <person name="Jeffries C.D."/>
            <person name="Chain P."/>
            <person name="Rohde M."/>
            <person name="Goeker M."/>
            <person name="Bristow J."/>
            <person name="Eisen J.A."/>
            <person name="Markowitz V."/>
            <person name="Hugenholtz P."/>
            <person name="Kyrpides N.C."/>
            <person name="Klenk H.-P."/>
            <person name="Lapidus A."/>
        </authorList>
    </citation>
    <scope>NUCLEOTIDE SEQUENCE [LARGE SCALE GENOMIC DNA]</scope>
    <source>
        <strain evidence="2">DSM 15894 / CECT 5975 / LMG 20990 / XIL07</strain>
    </source>
</reference>
<dbReference type="AlphaFoldDB" id="D1BTX6"/>
<dbReference type="OrthoDB" id="5142616at2"/>
<dbReference type="KEGG" id="xce:Xcel_0099"/>
<evidence type="ECO:0000313" key="2">
    <source>
        <dbReference type="Proteomes" id="UP000002255"/>
    </source>
</evidence>
<dbReference type="STRING" id="446471.Xcel_0099"/>
<dbReference type="RefSeq" id="WP_012876885.1">
    <property type="nucleotide sequence ID" value="NC_013530.1"/>
</dbReference>
<accession>D1BTX6</accession>
<dbReference type="Proteomes" id="UP000002255">
    <property type="component" value="Chromosome"/>
</dbReference>
<name>D1BTX6_XYLCX</name>
<reference evidence="2" key="1">
    <citation type="submission" date="2009-11" db="EMBL/GenBank/DDBJ databases">
        <title>The complete chromosome of Xylanimonas cellulosilytica DSM 15894.</title>
        <authorList>
            <consortium name="US DOE Joint Genome Institute (JGI-PGF)"/>
            <person name="Lucas S."/>
            <person name="Copeland A."/>
            <person name="Lapidus A."/>
            <person name="Glavina del Rio T."/>
            <person name="Dalin E."/>
            <person name="Tice H."/>
            <person name="Bruce D."/>
            <person name="Goodwin L."/>
            <person name="Pitluck S."/>
            <person name="Kyrpides N."/>
            <person name="Mavromatis K."/>
            <person name="Ivanova N."/>
            <person name="Mikhailova N."/>
            <person name="Foster B."/>
            <person name="Clum A."/>
            <person name="Brettin T."/>
            <person name="Detter J.C."/>
            <person name="Han C."/>
            <person name="Larimer F."/>
            <person name="Land M."/>
            <person name="Hauser L."/>
            <person name="Markowitz V."/>
            <person name="Cheng J.F."/>
            <person name="Hugenholtz P."/>
            <person name="Woyke T."/>
            <person name="Wu D."/>
            <person name="Gehrich-Schroeter G."/>
            <person name="Schneider S."/>
            <person name="Pukall S.R."/>
            <person name="Klenk H.P."/>
            <person name="Eisen J.A."/>
        </authorList>
    </citation>
    <scope>NUCLEOTIDE SEQUENCE [LARGE SCALE GENOMIC DNA]</scope>
    <source>
        <strain evidence="2">DSM 15894 / CECT 5975 / LMG 20990 / XIL07</strain>
    </source>
</reference>
<organism evidence="1 2">
    <name type="scientific">Xylanimonas cellulosilytica (strain DSM 15894 / JCM 12276 / CECT 5975 / KCTC 9989 / LMG 20990 / NBRC 107835 / XIL07)</name>
    <dbReference type="NCBI Taxonomy" id="446471"/>
    <lineage>
        <taxon>Bacteria</taxon>
        <taxon>Bacillati</taxon>
        <taxon>Actinomycetota</taxon>
        <taxon>Actinomycetes</taxon>
        <taxon>Micrococcales</taxon>
        <taxon>Promicromonosporaceae</taxon>
        <taxon>Xylanimonas</taxon>
    </lineage>
</organism>
<dbReference type="HOGENOM" id="CLU_097561_0_0_11"/>
<gene>
    <name evidence="1" type="ordered locus">Xcel_0099</name>
</gene>